<dbReference type="RefSeq" id="WP_191183877.1">
    <property type="nucleotide sequence ID" value="NZ_JACXAJ010000004.1"/>
</dbReference>
<feature type="signal peptide" evidence="3">
    <location>
        <begin position="1"/>
        <end position="20"/>
    </location>
</feature>
<dbReference type="InterPro" id="IPR003961">
    <property type="entry name" value="FN3_dom"/>
</dbReference>
<evidence type="ECO:0000256" key="3">
    <source>
        <dbReference type="SAM" id="SignalP"/>
    </source>
</evidence>
<dbReference type="Gene3D" id="2.60.40.10">
    <property type="entry name" value="Immunoglobulins"/>
    <property type="match status" value="2"/>
</dbReference>
<evidence type="ECO:0000313" key="6">
    <source>
        <dbReference type="Proteomes" id="UP000625551"/>
    </source>
</evidence>
<name>A0ABR7XHI9_9BACT</name>
<evidence type="ECO:0000259" key="4">
    <source>
        <dbReference type="PROSITE" id="PS50853"/>
    </source>
</evidence>
<dbReference type="PANTHER" id="PTHR42535">
    <property type="entry name" value="OOKINETE PROTEIN, PUTATIVE-RELATED"/>
    <property type="match status" value="1"/>
</dbReference>
<evidence type="ECO:0000256" key="1">
    <source>
        <dbReference type="ARBA" id="ARBA00022729"/>
    </source>
</evidence>
<reference evidence="5 6" key="1">
    <citation type="submission" date="2020-09" db="EMBL/GenBank/DDBJ databases">
        <title>Genome sequencing and assembly of Pontibacter sp.</title>
        <authorList>
            <person name="Chhetri G."/>
        </authorList>
    </citation>
    <scope>NUCLEOTIDE SEQUENCE [LARGE SCALE GENOMIC DNA]</scope>
    <source>
        <strain evidence="5 6">JH31</strain>
    </source>
</reference>
<dbReference type="CDD" id="cd00063">
    <property type="entry name" value="FN3"/>
    <property type="match status" value="2"/>
</dbReference>
<accession>A0ABR7XHI9</accession>
<dbReference type="PANTHER" id="PTHR42535:SF2">
    <property type="entry name" value="CHROMOSOME UNDETERMINED SCAFFOLD_146, WHOLE GENOME SHOTGUN SEQUENCE"/>
    <property type="match status" value="1"/>
</dbReference>
<dbReference type="Proteomes" id="UP000625551">
    <property type="component" value="Unassembled WGS sequence"/>
</dbReference>
<dbReference type="Pfam" id="PF13385">
    <property type="entry name" value="Laminin_G_3"/>
    <property type="match status" value="1"/>
</dbReference>
<feature type="domain" description="Fibronectin type-III" evidence="4">
    <location>
        <begin position="486"/>
        <end position="581"/>
    </location>
</feature>
<dbReference type="SMART" id="SM00560">
    <property type="entry name" value="LamGL"/>
    <property type="match status" value="1"/>
</dbReference>
<dbReference type="Gene3D" id="2.60.120.200">
    <property type="match status" value="1"/>
</dbReference>
<dbReference type="SUPFAM" id="SSF49265">
    <property type="entry name" value="Fibronectin type III"/>
    <property type="match status" value="1"/>
</dbReference>
<dbReference type="Pfam" id="PF00041">
    <property type="entry name" value="fn3"/>
    <property type="match status" value="1"/>
</dbReference>
<comment type="caution">
    <text evidence="5">The sequence shown here is derived from an EMBL/GenBank/DDBJ whole genome shotgun (WGS) entry which is preliminary data.</text>
</comment>
<proteinExistence type="predicted"/>
<dbReference type="Pfam" id="PF18962">
    <property type="entry name" value="Por_Secre_tail"/>
    <property type="match status" value="1"/>
</dbReference>
<dbReference type="InterPro" id="IPR026444">
    <property type="entry name" value="Secre_tail"/>
</dbReference>
<keyword evidence="2" id="KW-1015">Disulfide bond</keyword>
<evidence type="ECO:0000313" key="5">
    <source>
        <dbReference type="EMBL" id="MBD1397730.1"/>
    </source>
</evidence>
<feature type="chain" id="PRO_5046186788" evidence="3">
    <location>
        <begin position="21"/>
        <end position="901"/>
    </location>
</feature>
<dbReference type="InterPro" id="IPR013783">
    <property type="entry name" value="Ig-like_fold"/>
</dbReference>
<evidence type="ECO:0000256" key="2">
    <source>
        <dbReference type="ARBA" id="ARBA00023157"/>
    </source>
</evidence>
<sequence>MKKFFLLLLCSLFIHMGVFAQFSSITPLAHQQIDVGAGTQDKSQSKTFYHQGKQWAVFANSTGTHLWRLDDTSWTHIMRLTTRRGRADCKVVDNVVHVFVFQKNTSQLISIEYQASSNSYQLWGSRPSIVNFSFNGEVPTATIDMDGTGRLWLGHVRGTSVQVQWSDAPYSNWSNPITIASNVRSDDAAAIISLPGKIGVLWSNQVTKRWGFKTHTDGDSPSNWSSDEVPASQSAYNVGHGMADNHMNLKASSDGTLYCAIKTGFNDQDYPLIGLLVRRPNGSWDDLYDVSHIGTTPIVALNEAAGKLRVIYPSKTYGGDILYRESPLSNISIGPQMTLLAGSAYRDPSSSKQNFNSAGVVITTDAEAGVVEGVLLNDNATPPPTVPNAPVLASPANGATGIESSSTLSWNAAAGASTYRVQVATSTTFTSNVYDQNGIVGNSIQVNDLSNGTTYYWRVQASNSVGNSGWSDVWSFSTINNPTPTVPAVPSLVSPSHEATGIALPPTLNWSGSTGADSYRVQVSRSSDFSSLAFDRNGLASTSVQVNDLAHNTVYYWRASAQNSAGTSDWSASWRFTTSASTPPPSTASLVGHWKMDEGSGSVLVDDSGYGNNAVLQNTSKVNWIAGVNGLALDLPGNWYRFAIAPNNASLNMTNEITISAWIKPQVRKGRMILSKVDPDGYQLGTNGNGKIEFWFNSTSNGTAYRLYSNANYPFDGNTWMHVAATFDGQTSKIYINGVEDKAVRYASSLTLISNTSDLVIGALKEDNRWNGALDDVRLYNKALGASEIAALVNSGSAFNSSNVAQKNELVEPVHEHELSVYPNPFSTVAKLSFYMHEAGDYTLELYDSKGVLVKKLKQGQATLGEHNTVEIDGSQLSKGLYMVRLQTAKGSRALRLILQK</sequence>
<dbReference type="NCBIfam" id="TIGR04183">
    <property type="entry name" value="Por_Secre_tail"/>
    <property type="match status" value="1"/>
</dbReference>
<organism evidence="5 6">
    <name type="scientific">Pontibacter aquaedesilientis</name>
    <dbReference type="NCBI Taxonomy" id="2766980"/>
    <lineage>
        <taxon>Bacteria</taxon>
        <taxon>Pseudomonadati</taxon>
        <taxon>Bacteroidota</taxon>
        <taxon>Cytophagia</taxon>
        <taxon>Cytophagales</taxon>
        <taxon>Hymenobacteraceae</taxon>
        <taxon>Pontibacter</taxon>
    </lineage>
</organism>
<dbReference type="InterPro" id="IPR006558">
    <property type="entry name" value="LamG-like"/>
</dbReference>
<gene>
    <name evidence="5" type="ORF">H9Q13_11190</name>
</gene>
<feature type="domain" description="Fibronectin type-III" evidence="4">
    <location>
        <begin position="386"/>
        <end position="481"/>
    </location>
</feature>
<dbReference type="SUPFAM" id="SSF49899">
    <property type="entry name" value="Concanavalin A-like lectins/glucanases"/>
    <property type="match status" value="1"/>
</dbReference>
<dbReference type="InterPro" id="IPR013320">
    <property type="entry name" value="ConA-like_dom_sf"/>
</dbReference>
<dbReference type="SMART" id="SM00060">
    <property type="entry name" value="FN3"/>
    <property type="match status" value="2"/>
</dbReference>
<protein>
    <submittedName>
        <fullName evidence="5">T9SS type A sorting domain-containing protein</fullName>
    </submittedName>
</protein>
<dbReference type="InterPro" id="IPR036116">
    <property type="entry name" value="FN3_sf"/>
</dbReference>
<dbReference type="PROSITE" id="PS50853">
    <property type="entry name" value="FN3"/>
    <property type="match status" value="2"/>
</dbReference>
<keyword evidence="6" id="KW-1185">Reference proteome</keyword>
<keyword evidence="1 3" id="KW-0732">Signal</keyword>
<dbReference type="EMBL" id="JACXAJ010000004">
    <property type="protein sequence ID" value="MBD1397730.1"/>
    <property type="molecule type" value="Genomic_DNA"/>
</dbReference>